<organism evidence="3 4">
    <name type="scientific">Nocardioides pinisoli</name>
    <dbReference type="NCBI Taxonomy" id="2950279"/>
    <lineage>
        <taxon>Bacteria</taxon>
        <taxon>Bacillati</taxon>
        <taxon>Actinomycetota</taxon>
        <taxon>Actinomycetes</taxon>
        <taxon>Propionibacteriales</taxon>
        <taxon>Nocardioidaceae</taxon>
        <taxon>Nocardioides</taxon>
    </lineage>
</organism>
<evidence type="ECO:0008006" key="5">
    <source>
        <dbReference type="Google" id="ProtNLM"/>
    </source>
</evidence>
<name>A0ABT1L2T7_9ACTN</name>
<reference evidence="3 4" key="1">
    <citation type="submission" date="2022-06" db="EMBL/GenBank/DDBJ databases">
        <authorList>
            <person name="So Y."/>
        </authorList>
    </citation>
    <scope>NUCLEOTIDE SEQUENCE [LARGE SCALE GENOMIC DNA]</scope>
    <source>
        <strain evidence="3 4">STR3</strain>
    </source>
</reference>
<keyword evidence="4" id="KW-1185">Reference proteome</keyword>
<evidence type="ECO:0000313" key="3">
    <source>
        <dbReference type="EMBL" id="MCP3424338.1"/>
    </source>
</evidence>
<proteinExistence type="predicted"/>
<protein>
    <recommendedName>
        <fullName evidence="5">DUF4352 domain-containing protein</fullName>
    </recommendedName>
</protein>
<evidence type="ECO:0000256" key="1">
    <source>
        <dbReference type="SAM" id="MobiDB-lite"/>
    </source>
</evidence>
<dbReference type="PROSITE" id="PS51257">
    <property type="entry name" value="PROKAR_LIPOPROTEIN"/>
    <property type="match status" value="1"/>
</dbReference>
<accession>A0ABT1L2T7</accession>
<feature type="signal peptide" evidence="2">
    <location>
        <begin position="1"/>
        <end position="20"/>
    </location>
</feature>
<dbReference type="Proteomes" id="UP001204524">
    <property type="component" value="Unassembled WGS sequence"/>
</dbReference>
<dbReference type="EMBL" id="JANARS010000014">
    <property type="protein sequence ID" value="MCP3424338.1"/>
    <property type="molecule type" value="Genomic_DNA"/>
</dbReference>
<evidence type="ECO:0000313" key="4">
    <source>
        <dbReference type="Proteomes" id="UP001204524"/>
    </source>
</evidence>
<keyword evidence="2" id="KW-0732">Signal</keyword>
<feature type="region of interest" description="Disordered" evidence="1">
    <location>
        <begin position="25"/>
        <end position="53"/>
    </location>
</feature>
<comment type="caution">
    <text evidence="3">The sequence shown here is derived from an EMBL/GenBank/DDBJ whole genome shotgun (WGS) entry which is preliminary data.</text>
</comment>
<evidence type="ECO:0000256" key="2">
    <source>
        <dbReference type="SAM" id="SignalP"/>
    </source>
</evidence>
<dbReference type="RefSeq" id="WP_254183495.1">
    <property type="nucleotide sequence ID" value="NZ_JANARS010000014.1"/>
</dbReference>
<sequence length="213" mass="22676">MRSTLLLTTVLTAAVSLSLAACSTSTPADEQPESSRVPAAAATASGTEPGTRLEHGDAATLVWQPARDVTGELELSVDAVVGKWPGVFDGWVGGEAAGDARPYFVTVTVANVGESGLGGQDVPLYLRDTRGTLGAPWTLGGDFTPCQSGPLPEPFEPGDETEMCLVYLVPDGGRVRDLVFEPTEGYDPITWTGEVREPRTRDERRDDRRDDRG</sequence>
<gene>
    <name evidence="3" type="ORF">NCI01_21275</name>
</gene>
<feature type="chain" id="PRO_5046702810" description="DUF4352 domain-containing protein" evidence="2">
    <location>
        <begin position="21"/>
        <end position="213"/>
    </location>
</feature>
<feature type="region of interest" description="Disordered" evidence="1">
    <location>
        <begin position="189"/>
        <end position="213"/>
    </location>
</feature>
<feature type="compositionally biased region" description="Basic and acidic residues" evidence="1">
    <location>
        <begin position="194"/>
        <end position="213"/>
    </location>
</feature>